<dbReference type="RefSeq" id="WP_140691540.1">
    <property type="nucleotide sequence ID" value="NZ_RCZG01000004.1"/>
</dbReference>
<organism evidence="2 3">
    <name type="scientific">Mycolicibacterium hodleri</name>
    <dbReference type="NCBI Taxonomy" id="49897"/>
    <lineage>
        <taxon>Bacteria</taxon>
        <taxon>Bacillati</taxon>
        <taxon>Actinomycetota</taxon>
        <taxon>Actinomycetes</taxon>
        <taxon>Mycobacteriales</taxon>
        <taxon>Mycobacteriaceae</taxon>
        <taxon>Mycolicibacterium</taxon>
    </lineage>
</organism>
<name>A0A502EA33_9MYCO</name>
<dbReference type="EMBL" id="RCZG01000004">
    <property type="protein sequence ID" value="TPG34578.1"/>
    <property type="molecule type" value="Genomic_DNA"/>
</dbReference>
<comment type="caution">
    <text evidence="2">The sequence shown here is derived from an EMBL/GenBank/DDBJ whole genome shotgun (WGS) entry which is preliminary data.</text>
</comment>
<protein>
    <submittedName>
        <fullName evidence="2">Uncharacterized protein</fullName>
    </submittedName>
</protein>
<dbReference type="AlphaFoldDB" id="A0A502EA33"/>
<dbReference type="Proteomes" id="UP000320095">
    <property type="component" value="Unassembled WGS sequence"/>
</dbReference>
<feature type="region of interest" description="Disordered" evidence="1">
    <location>
        <begin position="73"/>
        <end position="92"/>
    </location>
</feature>
<keyword evidence="3" id="KW-1185">Reference proteome</keyword>
<dbReference type="OrthoDB" id="4735783at2"/>
<gene>
    <name evidence="2" type="ORF">EAH80_13740</name>
</gene>
<proteinExistence type="predicted"/>
<evidence type="ECO:0000256" key="1">
    <source>
        <dbReference type="SAM" id="MobiDB-lite"/>
    </source>
</evidence>
<sequence>MTLTDPSQALAEQSSFVGYLVGLAGLAKVVQALAENGEQGQTRCAADDLVFALLGLAGLGEAIERLAEPAPAQHFGEAATPPAASMSSRWLR</sequence>
<evidence type="ECO:0000313" key="3">
    <source>
        <dbReference type="Proteomes" id="UP000320095"/>
    </source>
</evidence>
<evidence type="ECO:0000313" key="2">
    <source>
        <dbReference type="EMBL" id="TPG34578.1"/>
    </source>
</evidence>
<reference evidence="2 3" key="1">
    <citation type="journal article" date="2019" name="Environ. Microbiol.">
        <title>Species interactions and distinct microbial communities in high Arctic permafrost affected cryosols are associated with the CH4 and CO2 gas fluxes.</title>
        <authorList>
            <person name="Altshuler I."/>
            <person name="Hamel J."/>
            <person name="Turney S."/>
            <person name="Magnuson E."/>
            <person name="Levesque R."/>
            <person name="Greer C."/>
            <person name="Whyte L.G."/>
        </authorList>
    </citation>
    <scope>NUCLEOTIDE SEQUENCE [LARGE SCALE GENOMIC DNA]</scope>
    <source>
        <strain evidence="2 3">S5.20</strain>
    </source>
</reference>
<accession>A0A502EA33</accession>